<gene>
    <name evidence="1" type="ORF">CERSUDRAFT_75970</name>
</gene>
<keyword evidence="2" id="KW-1185">Reference proteome</keyword>
<evidence type="ECO:0000313" key="2">
    <source>
        <dbReference type="Proteomes" id="UP000016930"/>
    </source>
</evidence>
<name>M2R6Z9_CERS8</name>
<dbReference type="EMBL" id="KB445803">
    <property type="protein sequence ID" value="EMD34431.1"/>
    <property type="molecule type" value="Genomic_DNA"/>
</dbReference>
<dbReference type="HOGENOM" id="CLU_032057_0_0_1"/>
<evidence type="ECO:0000313" key="1">
    <source>
        <dbReference type="EMBL" id="EMD34431.1"/>
    </source>
</evidence>
<organism evidence="1 2">
    <name type="scientific">Ceriporiopsis subvermispora (strain B)</name>
    <name type="common">White-rot fungus</name>
    <name type="synonym">Gelatoporia subvermispora</name>
    <dbReference type="NCBI Taxonomy" id="914234"/>
    <lineage>
        <taxon>Eukaryota</taxon>
        <taxon>Fungi</taxon>
        <taxon>Dikarya</taxon>
        <taxon>Basidiomycota</taxon>
        <taxon>Agaricomycotina</taxon>
        <taxon>Agaricomycetes</taxon>
        <taxon>Polyporales</taxon>
        <taxon>Gelatoporiaceae</taxon>
        <taxon>Gelatoporia</taxon>
    </lineage>
</organism>
<sequence length="470" mass="53110">MSHKVSPHQHIPYHAPVSLHKGECKGLCADHNFGSITPHVERQVRDMYFHTNLESKYLTPTLIILNECLLQYGAPKLQSVVIPTFTRRPDRIDMKFSPVAMSVVTFYCSLRSGKEQRTVYMPEAITRELDRSFQLCLQFKAAFGMLTDETLSVVVNAIDRLCYPEDPLVLEPGTPDTDTDPVQFTIAAMIHAMGAGRTELLYNQYPTFRPYLGAMIAHAPTVLSLDEAISARHAFEDWDLFTMQRSREEWYPFEDWQHELRGHAMSRPLDPLPPEAHSVFATQARCRDDSVDAVLREDRIGKRDVVSTVSEVRRSGGLGYSQVVFGTLANSNTRLCLKLYDERFFAVEEVDNYDDPLVRSDLAQRFNNLLTAINPARNEEAVYDRASRAHCSALVMAADSSPRQVELPDIATVWGLLTEFIGGPTIEQIDARDWYKATQTDFRGSIDVDTTYPSHAPPFQGTPVCWGDAQ</sequence>
<proteinExistence type="predicted"/>
<protein>
    <submittedName>
        <fullName evidence="1">Uncharacterized protein</fullName>
    </submittedName>
</protein>
<reference evidence="1 2" key="1">
    <citation type="journal article" date="2012" name="Proc. Natl. Acad. Sci. U.S.A.">
        <title>Comparative genomics of Ceriporiopsis subvermispora and Phanerochaete chrysosporium provide insight into selective ligninolysis.</title>
        <authorList>
            <person name="Fernandez-Fueyo E."/>
            <person name="Ruiz-Duenas F.J."/>
            <person name="Ferreira P."/>
            <person name="Floudas D."/>
            <person name="Hibbett D.S."/>
            <person name="Canessa P."/>
            <person name="Larrondo L.F."/>
            <person name="James T.Y."/>
            <person name="Seelenfreund D."/>
            <person name="Lobos S."/>
            <person name="Polanco R."/>
            <person name="Tello M."/>
            <person name="Honda Y."/>
            <person name="Watanabe T."/>
            <person name="Watanabe T."/>
            <person name="Ryu J.S."/>
            <person name="Kubicek C.P."/>
            <person name="Schmoll M."/>
            <person name="Gaskell J."/>
            <person name="Hammel K.E."/>
            <person name="St John F.J."/>
            <person name="Vanden Wymelenberg A."/>
            <person name="Sabat G."/>
            <person name="Splinter BonDurant S."/>
            <person name="Syed K."/>
            <person name="Yadav J.S."/>
            <person name="Doddapaneni H."/>
            <person name="Subramanian V."/>
            <person name="Lavin J.L."/>
            <person name="Oguiza J.A."/>
            <person name="Perez G."/>
            <person name="Pisabarro A.G."/>
            <person name="Ramirez L."/>
            <person name="Santoyo F."/>
            <person name="Master E."/>
            <person name="Coutinho P.M."/>
            <person name="Henrissat B."/>
            <person name="Lombard V."/>
            <person name="Magnuson J.K."/>
            <person name="Kuees U."/>
            <person name="Hori C."/>
            <person name="Igarashi K."/>
            <person name="Samejima M."/>
            <person name="Held B.W."/>
            <person name="Barry K.W."/>
            <person name="LaButti K.M."/>
            <person name="Lapidus A."/>
            <person name="Lindquist E.A."/>
            <person name="Lucas S.M."/>
            <person name="Riley R."/>
            <person name="Salamov A.A."/>
            <person name="Hoffmeister D."/>
            <person name="Schwenk D."/>
            <person name="Hadar Y."/>
            <person name="Yarden O."/>
            <person name="de Vries R.P."/>
            <person name="Wiebenga A."/>
            <person name="Stenlid J."/>
            <person name="Eastwood D."/>
            <person name="Grigoriev I.V."/>
            <person name="Berka R.M."/>
            <person name="Blanchette R.A."/>
            <person name="Kersten P."/>
            <person name="Martinez A.T."/>
            <person name="Vicuna R."/>
            <person name="Cullen D."/>
        </authorList>
    </citation>
    <scope>NUCLEOTIDE SEQUENCE [LARGE SCALE GENOMIC DNA]</scope>
    <source>
        <strain evidence="1 2">B</strain>
    </source>
</reference>
<dbReference type="Proteomes" id="UP000016930">
    <property type="component" value="Unassembled WGS sequence"/>
</dbReference>
<accession>M2R6Z9</accession>
<dbReference type="AlphaFoldDB" id="M2R6Z9"/>